<accession>A0A9D2CVY1</accession>
<keyword evidence="3" id="KW-0547">Nucleotide-binding</keyword>
<dbReference type="CDD" id="cd07346">
    <property type="entry name" value="ABC_6TM_exporters"/>
    <property type="match status" value="1"/>
</dbReference>
<evidence type="ECO:0000256" key="3">
    <source>
        <dbReference type="ARBA" id="ARBA00022741"/>
    </source>
</evidence>
<dbReference type="PANTHER" id="PTHR24221:SF654">
    <property type="entry name" value="ATP-BINDING CASSETTE SUB-FAMILY B MEMBER 6"/>
    <property type="match status" value="1"/>
</dbReference>
<dbReference type="Proteomes" id="UP000824023">
    <property type="component" value="Unassembled WGS sequence"/>
</dbReference>
<comment type="subcellular location">
    <subcellularLocation>
        <location evidence="1">Cell membrane</location>
        <topology evidence="1">Multi-pass membrane protein</topology>
    </subcellularLocation>
</comment>
<reference evidence="10" key="1">
    <citation type="journal article" date="2021" name="PeerJ">
        <title>Extensive microbial diversity within the chicken gut microbiome revealed by metagenomics and culture.</title>
        <authorList>
            <person name="Gilroy R."/>
            <person name="Ravi A."/>
            <person name="Getino M."/>
            <person name="Pursley I."/>
            <person name="Horton D.L."/>
            <person name="Alikhan N.F."/>
            <person name="Baker D."/>
            <person name="Gharbi K."/>
            <person name="Hall N."/>
            <person name="Watson M."/>
            <person name="Adriaenssens E.M."/>
            <person name="Foster-Nyarko E."/>
            <person name="Jarju S."/>
            <person name="Secka A."/>
            <person name="Antonio M."/>
            <person name="Oren A."/>
            <person name="Chaudhuri R.R."/>
            <person name="La Ragione R."/>
            <person name="Hildebrand F."/>
            <person name="Pallen M.J."/>
        </authorList>
    </citation>
    <scope>NUCLEOTIDE SEQUENCE</scope>
    <source>
        <strain evidence="10">ChiHjej12B11-24981</strain>
    </source>
</reference>
<feature type="transmembrane region" description="Helical" evidence="7">
    <location>
        <begin position="246"/>
        <end position="266"/>
    </location>
</feature>
<dbReference type="AlphaFoldDB" id="A0A9D2CVY1"/>
<keyword evidence="4 10" id="KW-0067">ATP-binding</keyword>
<dbReference type="SMART" id="SM00382">
    <property type="entry name" value="AAA"/>
    <property type="match status" value="1"/>
</dbReference>
<comment type="caution">
    <text evidence="10">The sequence shown here is derived from an EMBL/GenBank/DDBJ whole genome shotgun (WGS) entry which is preliminary data.</text>
</comment>
<dbReference type="InterPro" id="IPR036640">
    <property type="entry name" value="ABC1_TM_sf"/>
</dbReference>
<feature type="transmembrane region" description="Helical" evidence="7">
    <location>
        <begin position="163"/>
        <end position="183"/>
    </location>
</feature>
<evidence type="ECO:0000256" key="2">
    <source>
        <dbReference type="ARBA" id="ARBA00022692"/>
    </source>
</evidence>
<dbReference type="Gene3D" id="3.40.50.300">
    <property type="entry name" value="P-loop containing nucleotide triphosphate hydrolases"/>
    <property type="match status" value="1"/>
</dbReference>
<keyword evidence="2 7" id="KW-0812">Transmembrane</keyword>
<dbReference type="GO" id="GO:0005886">
    <property type="term" value="C:plasma membrane"/>
    <property type="evidence" value="ECO:0007669"/>
    <property type="project" value="UniProtKB-SubCell"/>
</dbReference>
<dbReference type="PROSITE" id="PS50929">
    <property type="entry name" value="ABC_TM1F"/>
    <property type="match status" value="1"/>
</dbReference>
<dbReference type="PROSITE" id="PS50893">
    <property type="entry name" value="ABC_TRANSPORTER_2"/>
    <property type="match status" value="1"/>
</dbReference>
<protein>
    <submittedName>
        <fullName evidence="10">ABC transporter ATP-binding protein/permease</fullName>
    </submittedName>
</protein>
<dbReference type="InterPro" id="IPR003439">
    <property type="entry name" value="ABC_transporter-like_ATP-bd"/>
</dbReference>
<dbReference type="Gene3D" id="1.20.1560.10">
    <property type="entry name" value="ABC transporter type 1, transmembrane domain"/>
    <property type="match status" value="1"/>
</dbReference>
<keyword evidence="6 7" id="KW-0472">Membrane</keyword>
<dbReference type="GO" id="GO:0005524">
    <property type="term" value="F:ATP binding"/>
    <property type="evidence" value="ECO:0007669"/>
    <property type="project" value="UniProtKB-KW"/>
</dbReference>
<feature type="transmembrane region" description="Helical" evidence="7">
    <location>
        <begin position="64"/>
        <end position="85"/>
    </location>
</feature>
<organism evidence="10 11">
    <name type="scientific">Candidatus Bacteroides merdipullorum</name>
    <dbReference type="NCBI Taxonomy" id="2838474"/>
    <lineage>
        <taxon>Bacteria</taxon>
        <taxon>Pseudomonadati</taxon>
        <taxon>Bacteroidota</taxon>
        <taxon>Bacteroidia</taxon>
        <taxon>Bacteroidales</taxon>
        <taxon>Bacteroidaceae</taxon>
        <taxon>Bacteroides</taxon>
    </lineage>
</organism>
<evidence type="ECO:0000256" key="4">
    <source>
        <dbReference type="ARBA" id="ARBA00022840"/>
    </source>
</evidence>
<evidence type="ECO:0000259" key="8">
    <source>
        <dbReference type="PROSITE" id="PS50893"/>
    </source>
</evidence>
<dbReference type="InterPro" id="IPR027417">
    <property type="entry name" value="P-loop_NTPase"/>
</dbReference>
<dbReference type="InterPro" id="IPR039421">
    <property type="entry name" value="Type_1_exporter"/>
</dbReference>
<dbReference type="Pfam" id="PF00664">
    <property type="entry name" value="ABC_membrane"/>
    <property type="match status" value="1"/>
</dbReference>
<name>A0A9D2CVY1_9BACE</name>
<feature type="domain" description="ABC transmembrane type-1" evidence="9">
    <location>
        <begin position="29"/>
        <end position="307"/>
    </location>
</feature>
<dbReference type="PANTHER" id="PTHR24221">
    <property type="entry name" value="ATP-BINDING CASSETTE SUB-FAMILY B"/>
    <property type="match status" value="1"/>
</dbReference>
<feature type="transmembrane region" description="Helical" evidence="7">
    <location>
        <begin position="24"/>
        <end position="44"/>
    </location>
</feature>
<sequence>MKGWLKKESLAYLWGASAGWRGNILLDSLVGIASVLLSLAFIYLSKLAIDVATGAVAGIRLWQAGAGLLVLLLLQLGCNVCEGWIGVRMQVGAGNGLRHRLFAHLLYSRWNELERFHTGDVVNRIERDVSAVVSLLTVSVPSLLIVSVQLLAAFAFFCLLDPWLPWAVMAVLPLFLPVARFYMRRMNRYTHAIRQSDSHIQSLIQESLQHRLVVKALEQNRRHVGRLDERQREWSGQVMQRTRFSLASRVLVSLAFSGGYLIAFLWGTVQLGEGLITFGTMAAFLQLVGKIQQPVLGLARLLPAFAEAFTAADRLLELEHVSVEDAAEPLRFREPPAVEIRDLTFRYSPGDRAVFTRFSCDFPAGSCTAVVGETGKGKTTLVRLLLALVAPEQGTACLRMGQRVCPLSAETRCNFTYVPQGNTLFSGTVRDNLRMGNPQATDEDMHHALRTAVAEFVFTLPGGLDASLGEQGGGLSEGQAQRIAIARALLRPAGILLLDEATSALDPDTERQFLTRLKHGYAGRTVIFVTHHEAVAAGCERVVRL</sequence>
<proteinExistence type="predicted"/>
<evidence type="ECO:0000256" key="7">
    <source>
        <dbReference type="SAM" id="Phobius"/>
    </source>
</evidence>
<dbReference type="GO" id="GO:0140359">
    <property type="term" value="F:ABC-type transporter activity"/>
    <property type="evidence" value="ECO:0007669"/>
    <property type="project" value="InterPro"/>
</dbReference>
<dbReference type="GO" id="GO:0016887">
    <property type="term" value="F:ATP hydrolysis activity"/>
    <property type="evidence" value="ECO:0007669"/>
    <property type="project" value="InterPro"/>
</dbReference>
<dbReference type="SUPFAM" id="SSF52540">
    <property type="entry name" value="P-loop containing nucleoside triphosphate hydrolases"/>
    <property type="match status" value="1"/>
</dbReference>
<dbReference type="EMBL" id="DXCK01000019">
    <property type="protein sequence ID" value="HIZ00846.1"/>
    <property type="molecule type" value="Genomic_DNA"/>
</dbReference>
<dbReference type="SUPFAM" id="SSF90123">
    <property type="entry name" value="ABC transporter transmembrane region"/>
    <property type="match status" value="1"/>
</dbReference>
<feature type="transmembrane region" description="Helical" evidence="7">
    <location>
        <begin position="132"/>
        <end position="157"/>
    </location>
</feature>
<dbReference type="GO" id="GO:0034040">
    <property type="term" value="F:ATPase-coupled lipid transmembrane transporter activity"/>
    <property type="evidence" value="ECO:0007669"/>
    <property type="project" value="TreeGrafter"/>
</dbReference>
<reference evidence="10" key="2">
    <citation type="submission" date="2021-04" db="EMBL/GenBank/DDBJ databases">
        <authorList>
            <person name="Gilroy R."/>
        </authorList>
    </citation>
    <scope>NUCLEOTIDE SEQUENCE</scope>
    <source>
        <strain evidence="10">ChiHjej12B11-24981</strain>
    </source>
</reference>
<dbReference type="InterPro" id="IPR011527">
    <property type="entry name" value="ABC1_TM_dom"/>
</dbReference>
<evidence type="ECO:0000256" key="1">
    <source>
        <dbReference type="ARBA" id="ARBA00004651"/>
    </source>
</evidence>
<dbReference type="Pfam" id="PF00005">
    <property type="entry name" value="ABC_tran"/>
    <property type="match status" value="1"/>
</dbReference>
<dbReference type="InterPro" id="IPR003593">
    <property type="entry name" value="AAA+_ATPase"/>
</dbReference>
<evidence type="ECO:0000259" key="9">
    <source>
        <dbReference type="PROSITE" id="PS50929"/>
    </source>
</evidence>
<evidence type="ECO:0000256" key="5">
    <source>
        <dbReference type="ARBA" id="ARBA00022989"/>
    </source>
</evidence>
<keyword evidence="5 7" id="KW-1133">Transmembrane helix</keyword>
<feature type="domain" description="ABC transporter" evidence="8">
    <location>
        <begin position="338"/>
        <end position="545"/>
    </location>
</feature>
<gene>
    <name evidence="10" type="ORF">H9819_01150</name>
</gene>
<evidence type="ECO:0000313" key="10">
    <source>
        <dbReference type="EMBL" id="HIZ00846.1"/>
    </source>
</evidence>
<evidence type="ECO:0000313" key="11">
    <source>
        <dbReference type="Proteomes" id="UP000824023"/>
    </source>
</evidence>
<evidence type="ECO:0000256" key="6">
    <source>
        <dbReference type="ARBA" id="ARBA00023136"/>
    </source>
</evidence>